<protein>
    <recommendedName>
        <fullName evidence="5">C2H2-type domain-containing protein</fullName>
    </recommendedName>
</protein>
<evidence type="ECO:0000256" key="2">
    <source>
        <dbReference type="SAM" id="SignalP"/>
    </source>
</evidence>
<dbReference type="RefSeq" id="WP_179536182.1">
    <property type="nucleotide sequence ID" value="NZ_JACBYW010000005.1"/>
</dbReference>
<dbReference type="Proteomes" id="UP000548304">
    <property type="component" value="Unassembled WGS sequence"/>
</dbReference>
<sequence>MKRGLLSSAISLIAAGVLISAGCSSSSPDQQSKSATSTAPIVKTWGEYPHGKLDTAQARSKNPVGPDGTLAPGKPHSGPSKQGTRMMRLHCPHCGYTVRATAKWLAHGNPRCPAGEELTL</sequence>
<dbReference type="AlphaFoldDB" id="A0A852Z1F4"/>
<evidence type="ECO:0000313" key="4">
    <source>
        <dbReference type="Proteomes" id="UP000548304"/>
    </source>
</evidence>
<keyword evidence="4" id="KW-1185">Reference proteome</keyword>
<feature type="signal peptide" evidence="2">
    <location>
        <begin position="1"/>
        <end position="20"/>
    </location>
</feature>
<proteinExistence type="predicted"/>
<comment type="caution">
    <text evidence="3">The sequence shown here is derived from an EMBL/GenBank/DDBJ whole genome shotgun (WGS) entry which is preliminary data.</text>
</comment>
<organism evidence="3 4">
    <name type="scientific">Actinopolyspora biskrensis</name>
    <dbReference type="NCBI Taxonomy" id="1470178"/>
    <lineage>
        <taxon>Bacteria</taxon>
        <taxon>Bacillati</taxon>
        <taxon>Actinomycetota</taxon>
        <taxon>Actinomycetes</taxon>
        <taxon>Actinopolysporales</taxon>
        <taxon>Actinopolysporaceae</taxon>
        <taxon>Actinopolyspora</taxon>
    </lineage>
</organism>
<accession>A0A852Z1F4</accession>
<evidence type="ECO:0008006" key="5">
    <source>
        <dbReference type="Google" id="ProtNLM"/>
    </source>
</evidence>
<evidence type="ECO:0000256" key="1">
    <source>
        <dbReference type="SAM" id="MobiDB-lite"/>
    </source>
</evidence>
<gene>
    <name evidence="3" type="ORF">FHR84_003160</name>
</gene>
<name>A0A852Z1F4_9ACTN</name>
<feature type="chain" id="PRO_5038711181" description="C2H2-type domain-containing protein" evidence="2">
    <location>
        <begin position="21"/>
        <end position="120"/>
    </location>
</feature>
<evidence type="ECO:0000313" key="3">
    <source>
        <dbReference type="EMBL" id="NYH79822.1"/>
    </source>
</evidence>
<dbReference type="PROSITE" id="PS51257">
    <property type="entry name" value="PROKAR_LIPOPROTEIN"/>
    <property type="match status" value="1"/>
</dbReference>
<reference evidence="3 4" key="1">
    <citation type="submission" date="2020-07" db="EMBL/GenBank/DDBJ databases">
        <title>Genomic Encyclopedia of Type Strains, Phase III (KMG-III): the genomes of soil and plant-associated and newly described type strains.</title>
        <authorList>
            <person name="Whitman W."/>
        </authorList>
    </citation>
    <scope>NUCLEOTIDE SEQUENCE [LARGE SCALE GENOMIC DNA]</scope>
    <source>
        <strain evidence="3 4">CECT 8576</strain>
    </source>
</reference>
<feature type="compositionally biased region" description="Low complexity" evidence="1">
    <location>
        <begin position="22"/>
        <end position="37"/>
    </location>
</feature>
<feature type="region of interest" description="Disordered" evidence="1">
    <location>
        <begin position="22"/>
        <end position="85"/>
    </location>
</feature>
<keyword evidence="2" id="KW-0732">Signal</keyword>
<dbReference type="EMBL" id="JACBYW010000005">
    <property type="protein sequence ID" value="NYH79822.1"/>
    <property type="molecule type" value="Genomic_DNA"/>
</dbReference>